<evidence type="ECO:0000313" key="2">
    <source>
        <dbReference type="EMBL" id="MDZ5762245.1"/>
    </source>
</evidence>
<feature type="transmembrane region" description="Helical" evidence="1">
    <location>
        <begin position="32"/>
        <end position="54"/>
    </location>
</feature>
<accession>A0ABU5L8K3</accession>
<organism evidence="2 3">
    <name type="scientific">Candidatus Cyrtobacter comes</name>
    <dbReference type="NCBI Taxonomy" id="675776"/>
    <lineage>
        <taxon>Bacteria</taxon>
        <taxon>Pseudomonadati</taxon>
        <taxon>Pseudomonadota</taxon>
        <taxon>Alphaproteobacteria</taxon>
        <taxon>Rickettsiales</taxon>
        <taxon>Candidatus Midichloriaceae</taxon>
        <taxon>Candidatus Cyrtobacter</taxon>
    </lineage>
</organism>
<dbReference type="EMBL" id="JARGYT010000030">
    <property type="protein sequence ID" value="MDZ5762245.1"/>
    <property type="molecule type" value="Genomic_DNA"/>
</dbReference>
<sequence length="80" mass="9449">MTDKLAIIALLISKTLIIIYMSAFLFTSQPSYILLFYLIWKNFLLMKEFIGLYFSLIIKLNHNADEVNERILDFFIHLTS</sequence>
<gene>
    <name evidence="2" type="ORF">Cyrtocomes_00620</name>
</gene>
<feature type="transmembrane region" description="Helical" evidence="1">
    <location>
        <begin position="7"/>
        <end position="26"/>
    </location>
</feature>
<dbReference type="Proteomes" id="UP001293791">
    <property type="component" value="Unassembled WGS sequence"/>
</dbReference>
<keyword evidence="1" id="KW-0812">Transmembrane</keyword>
<comment type="caution">
    <text evidence="2">The sequence shown here is derived from an EMBL/GenBank/DDBJ whole genome shotgun (WGS) entry which is preliminary data.</text>
</comment>
<keyword evidence="1" id="KW-1133">Transmembrane helix</keyword>
<reference evidence="2 3" key="1">
    <citation type="submission" date="2023-02" db="EMBL/GenBank/DDBJ databases">
        <title>Host association and intracellularity evolved multiple times independently in the Rickettsiales.</title>
        <authorList>
            <person name="Castelli M."/>
            <person name="Nardi T."/>
            <person name="Gammuto L."/>
            <person name="Bellinzona G."/>
            <person name="Sabaneyeva E."/>
            <person name="Potekhin A."/>
            <person name="Serra V."/>
            <person name="Petroni G."/>
            <person name="Sassera D."/>
        </authorList>
    </citation>
    <scope>NUCLEOTIDE SEQUENCE [LARGE SCALE GENOMIC DNA]</scope>
    <source>
        <strain evidence="2 3">BOD18</strain>
    </source>
</reference>
<proteinExistence type="predicted"/>
<keyword evidence="1" id="KW-0472">Membrane</keyword>
<name>A0ABU5L8K3_9RICK</name>
<keyword evidence="3" id="KW-1185">Reference proteome</keyword>
<evidence type="ECO:0000313" key="3">
    <source>
        <dbReference type="Proteomes" id="UP001293791"/>
    </source>
</evidence>
<protein>
    <submittedName>
        <fullName evidence="2">Uncharacterized protein</fullName>
    </submittedName>
</protein>
<evidence type="ECO:0000256" key="1">
    <source>
        <dbReference type="SAM" id="Phobius"/>
    </source>
</evidence>